<dbReference type="EMBL" id="LR797117">
    <property type="protein sequence ID" value="CAB4187984.1"/>
    <property type="molecule type" value="Genomic_DNA"/>
</dbReference>
<gene>
    <name evidence="2" type="ORF">UFOVP1166_25</name>
</gene>
<evidence type="ECO:0000256" key="1">
    <source>
        <dbReference type="SAM" id="Coils"/>
    </source>
</evidence>
<feature type="coiled-coil region" evidence="1">
    <location>
        <begin position="138"/>
        <end position="165"/>
    </location>
</feature>
<proteinExistence type="predicted"/>
<accession>A0A6J5R8E6</accession>
<organism evidence="2">
    <name type="scientific">uncultured Caudovirales phage</name>
    <dbReference type="NCBI Taxonomy" id="2100421"/>
    <lineage>
        <taxon>Viruses</taxon>
        <taxon>Duplodnaviria</taxon>
        <taxon>Heunggongvirae</taxon>
        <taxon>Uroviricota</taxon>
        <taxon>Caudoviricetes</taxon>
        <taxon>Peduoviridae</taxon>
        <taxon>Maltschvirus</taxon>
        <taxon>Maltschvirus maltsch</taxon>
    </lineage>
</organism>
<evidence type="ECO:0000313" key="2">
    <source>
        <dbReference type="EMBL" id="CAB4187984.1"/>
    </source>
</evidence>
<keyword evidence="1" id="KW-0175">Coiled coil</keyword>
<sequence>MPLDSDVSGADAHLHVEFYEYDKAPYKGQSFVRIIVPGDKTNIIEQPVKEHHKARFPRQWLYHQMRNAEDPGLGIPLEVWHTERPDELNDFQLAELQILKFRTIEQVATASDSQLQKVGMGANALRERAKSYLARKNNTEVSDELSNTRKELDELKAQMATLMESRGPGRPRKEVVNVQHDAAISDTGHQ</sequence>
<name>A0A6J5R8E6_9CAUD</name>
<protein>
    <submittedName>
        <fullName evidence="2">Uncharacterized protein</fullName>
    </submittedName>
</protein>
<reference evidence="2" key="1">
    <citation type="submission" date="2020-05" db="EMBL/GenBank/DDBJ databases">
        <authorList>
            <person name="Chiriac C."/>
            <person name="Salcher M."/>
            <person name="Ghai R."/>
            <person name="Kavagutti S V."/>
        </authorList>
    </citation>
    <scope>NUCLEOTIDE SEQUENCE</scope>
</reference>